<feature type="transmembrane region" description="Helical" evidence="1">
    <location>
        <begin position="83"/>
        <end position="105"/>
    </location>
</feature>
<evidence type="ECO:0000256" key="1">
    <source>
        <dbReference type="SAM" id="Phobius"/>
    </source>
</evidence>
<feature type="transmembrane region" description="Helical" evidence="1">
    <location>
        <begin position="307"/>
        <end position="324"/>
    </location>
</feature>
<keyword evidence="3" id="KW-1185">Reference proteome</keyword>
<sequence length="363" mass="39418">MDDKGKFIRVLGYAGVYFSAVVGAGYASGQEIMQFFSNFGTCSLITVIPVTILFMFLGWVAIDLGHRMKTDSHGPIIRATCGKWIGTVVDWVISFFMFGCFALMISGGGTTLSDYFGLSPIVGRILVALITALVVTFGFNSVSFFNGIIGPVIIISILAVGLIAVITSSGNIAEADKILETADVYKSSPNIVISLFIYVAYCVTPNIATLAGIGKQENDRKVRVLSGIFGGLALGICILLIDFVLLRNYEDIYQSTIPLVEMAIRISRPLGIFFAVILVLGILTSAVSFLFGTITRFSEYGTKKSKILTVIVTVVSLLIGLVPFDRLVNTFYPLLGYVGIIVMIGFVIYVIRHRKQSDVNEDQ</sequence>
<dbReference type="PANTHER" id="PTHR37814">
    <property type="entry name" value="CONSERVED MEMBRANE PROTEIN"/>
    <property type="match status" value="1"/>
</dbReference>
<dbReference type="EMBL" id="JAJEQX010000017">
    <property type="protein sequence ID" value="MCC2254833.1"/>
    <property type="molecule type" value="Genomic_DNA"/>
</dbReference>
<feature type="transmembrane region" description="Helical" evidence="1">
    <location>
        <begin position="125"/>
        <end position="145"/>
    </location>
</feature>
<evidence type="ECO:0000313" key="3">
    <source>
        <dbReference type="Proteomes" id="UP001198151"/>
    </source>
</evidence>
<gene>
    <name evidence="2" type="ORF">LKD70_10450</name>
</gene>
<protein>
    <submittedName>
        <fullName evidence="2">Beta-carotene 15,15'-monooxygenase</fullName>
    </submittedName>
</protein>
<feature type="transmembrane region" description="Helical" evidence="1">
    <location>
        <begin position="225"/>
        <end position="246"/>
    </location>
</feature>
<feature type="transmembrane region" description="Helical" evidence="1">
    <location>
        <begin position="152"/>
        <end position="172"/>
    </location>
</feature>
<dbReference type="InterPro" id="IPR038728">
    <property type="entry name" value="YkvI-like"/>
</dbReference>
<feature type="transmembrane region" description="Helical" evidence="1">
    <location>
        <begin position="330"/>
        <end position="351"/>
    </location>
</feature>
<comment type="caution">
    <text evidence="2">The sequence shown here is derived from an EMBL/GenBank/DDBJ whole genome shotgun (WGS) entry which is preliminary data.</text>
</comment>
<feature type="transmembrane region" description="Helical" evidence="1">
    <location>
        <begin position="192"/>
        <end position="213"/>
    </location>
</feature>
<keyword evidence="1" id="KW-0812">Transmembrane</keyword>
<keyword evidence="1" id="KW-1133">Transmembrane helix</keyword>
<evidence type="ECO:0000313" key="2">
    <source>
        <dbReference type="EMBL" id="MCC2254833.1"/>
    </source>
</evidence>
<reference evidence="2 3" key="1">
    <citation type="submission" date="2021-10" db="EMBL/GenBank/DDBJ databases">
        <title>Anaerobic single-cell dispensing facilitates the cultivation of human gut bacteria.</title>
        <authorList>
            <person name="Afrizal A."/>
        </authorList>
    </citation>
    <scope>NUCLEOTIDE SEQUENCE [LARGE SCALE GENOMIC DNA]</scope>
    <source>
        <strain evidence="2 3">CLA-AA-H200</strain>
    </source>
</reference>
<organism evidence="2 3">
    <name type="scientific">Ruminococcus turbiniformis</name>
    <dbReference type="NCBI Taxonomy" id="2881258"/>
    <lineage>
        <taxon>Bacteria</taxon>
        <taxon>Bacillati</taxon>
        <taxon>Bacillota</taxon>
        <taxon>Clostridia</taxon>
        <taxon>Eubacteriales</taxon>
        <taxon>Oscillospiraceae</taxon>
        <taxon>Ruminococcus</taxon>
    </lineage>
</organism>
<dbReference type="Gene3D" id="1.10.4160.10">
    <property type="entry name" value="Hydantoin permease"/>
    <property type="match status" value="1"/>
</dbReference>
<dbReference type="RefSeq" id="WP_227707973.1">
    <property type="nucleotide sequence ID" value="NZ_JAJEQX010000017.1"/>
</dbReference>
<proteinExistence type="predicted"/>
<feature type="transmembrane region" description="Helical" evidence="1">
    <location>
        <begin position="7"/>
        <end position="29"/>
    </location>
</feature>
<dbReference type="PANTHER" id="PTHR37814:SF1">
    <property type="entry name" value="MEMBRANE PROTEIN"/>
    <property type="match status" value="1"/>
</dbReference>
<name>A0ABS8FZV7_9FIRM</name>
<keyword evidence="1" id="KW-0472">Membrane</keyword>
<dbReference type="Proteomes" id="UP001198151">
    <property type="component" value="Unassembled WGS sequence"/>
</dbReference>
<feature type="transmembrane region" description="Helical" evidence="1">
    <location>
        <begin position="35"/>
        <end position="62"/>
    </location>
</feature>
<accession>A0ABS8FZV7</accession>
<feature type="transmembrane region" description="Helical" evidence="1">
    <location>
        <begin position="272"/>
        <end position="295"/>
    </location>
</feature>